<evidence type="ECO:0000313" key="2">
    <source>
        <dbReference type="EMBL" id="KAL3772777.1"/>
    </source>
</evidence>
<reference evidence="2 3" key="1">
    <citation type="submission" date="2024-10" db="EMBL/GenBank/DDBJ databases">
        <title>Updated reference genomes for cyclostephanoid diatoms.</title>
        <authorList>
            <person name="Roberts W.R."/>
            <person name="Alverson A.J."/>
        </authorList>
    </citation>
    <scope>NUCLEOTIDE SEQUENCE [LARGE SCALE GENOMIC DNA]</scope>
    <source>
        <strain evidence="2 3">AJA276-08</strain>
    </source>
</reference>
<proteinExistence type="predicted"/>
<keyword evidence="1" id="KW-0732">Signal</keyword>
<accession>A0ABD3NDI6</accession>
<comment type="caution">
    <text evidence="2">The sequence shown here is derived from an EMBL/GenBank/DDBJ whole genome shotgun (WGS) entry which is preliminary data.</text>
</comment>
<name>A0ABD3NDI6_9STRA</name>
<evidence type="ECO:0000256" key="1">
    <source>
        <dbReference type="SAM" id="SignalP"/>
    </source>
</evidence>
<dbReference type="AlphaFoldDB" id="A0ABD3NDI6"/>
<keyword evidence="3" id="KW-1185">Reference proteome</keyword>
<protein>
    <submittedName>
        <fullName evidence="2">Uncharacterized protein</fullName>
    </submittedName>
</protein>
<evidence type="ECO:0000313" key="3">
    <source>
        <dbReference type="Proteomes" id="UP001530315"/>
    </source>
</evidence>
<feature type="chain" id="PRO_5044765651" evidence="1">
    <location>
        <begin position="24"/>
        <end position="301"/>
    </location>
</feature>
<gene>
    <name evidence="2" type="ORF">ACHAW5_007286</name>
</gene>
<feature type="signal peptide" evidence="1">
    <location>
        <begin position="1"/>
        <end position="23"/>
    </location>
</feature>
<dbReference type="Proteomes" id="UP001530315">
    <property type="component" value="Unassembled WGS sequence"/>
</dbReference>
<sequence>MTSSAFASLVLFMAVSPTHFANAFSQAWANPRYVSSTQLEYRSLHHGPDVDPSSEIGSVSTKMDKENIRHYAPGDFAQYVDHDSSDLFDGGDSEMGLAGDGNLGLRRIGRDVSPHMARTLTAKIDQAAEVSSYADELLKNPGMDVTRAQQLENWATQNEIAMANRYTYLNDRTQGYHGHYTSEYDGSGEDLSFFAYPIEAGDNFEGTIALKAPIYGVAVHEFMVNNPFMGFARFRAGFVGDASNEWSVTPSDDFLKQNEATHFVVRYNPHGPGVSNASLVIETEDFKMTWKVVGSTGEYEF</sequence>
<dbReference type="EMBL" id="JALLAZ020001569">
    <property type="protein sequence ID" value="KAL3772777.1"/>
    <property type="molecule type" value="Genomic_DNA"/>
</dbReference>
<organism evidence="2 3">
    <name type="scientific">Stephanodiscus triporus</name>
    <dbReference type="NCBI Taxonomy" id="2934178"/>
    <lineage>
        <taxon>Eukaryota</taxon>
        <taxon>Sar</taxon>
        <taxon>Stramenopiles</taxon>
        <taxon>Ochrophyta</taxon>
        <taxon>Bacillariophyta</taxon>
        <taxon>Coscinodiscophyceae</taxon>
        <taxon>Thalassiosirophycidae</taxon>
        <taxon>Stephanodiscales</taxon>
        <taxon>Stephanodiscaceae</taxon>
        <taxon>Stephanodiscus</taxon>
    </lineage>
</organism>